<evidence type="ECO:0000313" key="3">
    <source>
        <dbReference type="EnsemblMetazoa" id="PPA01767.1"/>
    </source>
</evidence>
<dbReference type="InterPro" id="IPR035914">
    <property type="entry name" value="Sperma_CUB_dom_sf"/>
</dbReference>
<evidence type="ECO:0000313" key="4">
    <source>
        <dbReference type="Proteomes" id="UP000005239"/>
    </source>
</evidence>
<evidence type="ECO:0000256" key="1">
    <source>
        <dbReference type="ARBA" id="ARBA00023157"/>
    </source>
</evidence>
<organism evidence="3 4">
    <name type="scientific">Pristionchus pacificus</name>
    <name type="common">Parasitic nematode worm</name>
    <dbReference type="NCBI Taxonomy" id="54126"/>
    <lineage>
        <taxon>Eukaryota</taxon>
        <taxon>Metazoa</taxon>
        <taxon>Ecdysozoa</taxon>
        <taxon>Nematoda</taxon>
        <taxon>Chromadorea</taxon>
        <taxon>Rhabditida</taxon>
        <taxon>Rhabditina</taxon>
        <taxon>Diplogasteromorpha</taxon>
        <taxon>Diplogasteroidea</taxon>
        <taxon>Neodiplogasteridae</taxon>
        <taxon>Pristionchus</taxon>
    </lineage>
</organism>
<accession>A0A8R1Y704</accession>
<feature type="disulfide bond" evidence="2">
    <location>
        <begin position="226"/>
        <end position="243"/>
    </location>
</feature>
<evidence type="ECO:0000256" key="2">
    <source>
        <dbReference type="PROSITE-ProRule" id="PRU00059"/>
    </source>
</evidence>
<gene>
    <name evidence="3" type="primary">WBGene00091321</name>
</gene>
<keyword evidence="1 2" id="KW-1015">Disulfide bond</keyword>
<dbReference type="EnsemblMetazoa" id="PPA01767.1">
    <property type="protein sequence ID" value="PPA01767.1"/>
    <property type="gene ID" value="WBGene00091321"/>
</dbReference>
<dbReference type="Proteomes" id="UP000005239">
    <property type="component" value="Unassembled WGS sequence"/>
</dbReference>
<dbReference type="AlphaFoldDB" id="A0A2A6CHW9"/>
<keyword evidence="4" id="KW-1185">Reference proteome</keyword>
<protein>
    <submittedName>
        <fullName evidence="3">CUB domain-containing protein</fullName>
    </submittedName>
</protein>
<accession>A0A2A6CHW9</accession>
<dbReference type="Gene3D" id="2.60.120.290">
    <property type="entry name" value="Spermadhesin, CUB domain"/>
    <property type="match status" value="1"/>
</dbReference>
<reference evidence="3" key="2">
    <citation type="submission" date="2022-06" db="UniProtKB">
        <authorList>
            <consortium name="EnsemblMetazoa"/>
        </authorList>
    </citation>
    <scope>IDENTIFICATION</scope>
    <source>
        <strain evidence="3">PS312</strain>
    </source>
</reference>
<dbReference type="OrthoDB" id="5808781at2759"/>
<sequence>MRTAAMLLTSLFAITAAKTELFYYADGDTDNAVTKCALDAITRLEEATTCLSFTESPTEPELAFVIVHSSECAWQPSNKSVHLSAHCISANLCTELIGKAVGVDRPAHDVAHFVGEKFNCTGPCNGLRCEHGGLLSVSECRCSCPYAFGGERCETLKRHGHYNDASCGVIEAQDAGSLALSTYPGDQQKGTFCQWLLKSNDPWAKIELSFDGLDMDNHDLPPGQICNDVLTVYGAGGVKTIPCDGSPVPAKLTSASNWVLVELRTSPWAMEAHAGPAIRYNLITRPTGALAFSDGMTASAFFGSLLPAITVILARCF</sequence>
<reference evidence="4" key="1">
    <citation type="journal article" date="2008" name="Nat. Genet.">
        <title>The Pristionchus pacificus genome provides a unique perspective on nematode lifestyle and parasitism.</title>
        <authorList>
            <person name="Dieterich C."/>
            <person name="Clifton S.W."/>
            <person name="Schuster L.N."/>
            <person name="Chinwalla A."/>
            <person name="Delehaunty K."/>
            <person name="Dinkelacker I."/>
            <person name="Fulton L."/>
            <person name="Fulton R."/>
            <person name="Godfrey J."/>
            <person name="Minx P."/>
            <person name="Mitreva M."/>
            <person name="Roeseler W."/>
            <person name="Tian H."/>
            <person name="Witte H."/>
            <person name="Yang S.P."/>
            <person name="Wilson R.K."/>
            <person name="Sommer R.J."/>
        </authorList>
    </citation>
    <scope>NUCLEOTIDE SEQUENCE [LARGE SCALE GENOMIC DNA]</scope>
    <source>
        <strain evidence="4">PS312</strain>
    </source>
</reference>
<dbReference type="SUPFAM" id="SSF49854">
    <property type="entry name" value="Spermadhesin, CUB domain"/>
    <property type="match status" value="1"/>
</dbReference>
<dbReference type="PROSITE" id="PS01180">
    <property type="entry name" value="CUB"/>
    <property type="match status" value="1"/>
</dbReference>
<comment type="caution">
    <text evidence="2">Lacks conserved residue(s) required for the propagation of feature annotation.</text>
</comment>
<proteinExistence type="predicted"/>
<dbReference type="InterPro" id="IPR000859">
    <property type="entry name" value="CUB_dom"/>
</dbReference>
<dbReference type="Pfam" id="PF00431">
    <property type="entry name" value="CUB"/>
    <property type="match status" value="1"/>
</dbReference>
<name>A0A2A6CHW9_PRIPA</name>